<feature type="region of interest" description="Disordered" evidence="1">
    <location>
        <begin position="831"/>
        <end position="895"/>
    </location>
</feature>
<dbReference type="WBParaSite" id="TMUE_0000000134.1">
    <property type="protein sequence ID" value="TMUE_0000000134.1"/>
    <property type="gene ID" value="WBGene00296082"/>
</dbReference>
<sequence>MNGQSQYFMFHGAERQTPNAPASTQLTAPGHPHQPWNDWYRNCVVDAAAAAFPFSMGNDRSAATQLLLPNFYSGFPQQTVPQLTVKDPSTACQSSFPDATPLHGMMRAADIAQSNNAMSGLVQRSAGSFTDGTVQQPPLPSTMYFPTQGGATPHFCSTDPSTMGSLGAAPSSFGGINSSSLDSQAATMVAQAAALANHCSTNFYGAATGNGGAFFGGLPHQANAVYHPPAMALASKPKQSPCLGVSSVVHHHPHPHHMQQQPMMTHAGSTLPSVVNPVDANNGTVQVAYPSQSSVRSLPYGSDSFEPSKAHQGVAIVQGYPSPVTHYAQQQQLSASPLDAHLQSSFLKGSYLQQSTSTPQQTVVLSQRNVANSSIPVSADPTSTCHLATDVGHHQLHSFSSQNIAQQQHHADFLSSMGQQQCFQRGQCLPNSTAVRMNETGAYKQFAPSTGDFQPALIDAMQGVIPNAVCHRENVHKAHLQGQVAEQMTSGDAPSSTAVAKPRRRDRQRRKEREIAEVDQALNRHLTMLARSSHHRADSESPIGQTEKTYESPPSKVAPLAAELLRAPFVLPIDRQSPDSNELLSRCASASPILFAYLPLSPDSKSQVVGGGAWKDKTISHLYIKNSLEMVNSPAGALGDSNSPSKKCGSNKVPVYKQQSRLESKSVVQSSGLPESRDRGRSSPYNFTEYDFEASKPNSAVHSLVTSNNGCAPVSSPSLKGRSDTQERLIDDQVKQKLLNISTLHPELRSAIGAAEECLNEANSQPVLGQEERPRKRRRAKKKETNLEDLIAPTVAAQREAHALKTTATSSCPATLLPLGQVAHGVPSANLVDSRADSSSDSGIMCDSKEESPAFSGGQTEGGEPPPNGGGTQPTTGEPLYPFGRPRGVAPEGVPKTPVVYAVNHPMQPANYFGGAFGTVATGQQ</sequence>
<feature type="region of interest" description="Disordered" evidence="1">
    <location>
        <begin position="484"/>
        <end position="513"/>
    </location>
</feature>
<protein>
    <submittedName>
        <fullName evidence="3">BHLH domain-containing protein</fullName>
    </submittedName>
</protein>
<evidence type="ECO:0000313" key="3">
    <source>
        <dbReference type="WBParaSite" id="TMUE_0000000134.1"/>
    </source>
</evidence>
<feature type="region of interest" description="Disordered" evidence="1">
    <location>
        <begin position="762"/>
        <end position="785"/>
    </location>
</feature>
<evidence type="ECO:0000313" key="2">
    <source>
        <dbReference type="Proteomes" id="UP000046395"/>
    </source>
</evidence>
<keyword evidence="2" id="KW-1185">Reference proteome</keyword>
<proteinExistence type="predicted"/>
<accession>A0A5S6PZ32</accession>
<feature type="compositionally biased region" description="Polar residues" evidence="1">
    <location>
        <begin position="484"/>
        <end position="498"/>
    </location>
</feature>
<feature type="region of interest" description="Disordered" evidence="1">
    <location>
        <begin position="635"/>
        <end position="685"/>
    </location>
</feature>
<feature type="compositionally biased region" description="Polar residues" evidence="1">
    <location>
        <begin position="657"/>
        <end position="673"/>
    </location>
</feature>
<feature type="region of interest" description="Disordered" evidence="1">
    <location>
        <begin position="531"/>
        <end position="553"/>
    </location>
</feature>
<dbReference type="Proteomes" id="UP000046395">
    <property type="component" value="Unassembled WGS sequence"/>
</dbReference>
<reference evidence="3" key="1">
    <citation type="submission" date="2019-12" db="UniProtKB">
        <authorList>
            <consortium name="WormBaseParasite"/>
        </authorList>
    </citation>
    <scope>IDENTIFICATION</scope>
</reference>
<name>A0A5S6PZ32_TRIMR</name>
<evidence type="ECO:0000256" key="1">
    <source>
        <dbReference type="SAM" id="MobiDB-lite"/>
    </source>
</evidence>
<dbReference type="AlphaFoldDB" id="A0A5S6PZ32"/>
<organism evidence="2 3">
    <name type="scientific">Trichuris muris</name>
    <name type="common">Mouse whipworm</name>
    <dbReference type="NCBI Taxonomy" id="70415"/>
    <lineage>
        <taxon>Eukaryota</taxon>
        <taxon>Metazoa</taxon>
        <taxon>Ecdysozoa</taxon>
        <taxon>Nematoda</taxon>
        <taxon>Enoplea</taxon>
        <taxon>Dorylaimia</taxon>
        <taxon>Trichinellida</taxon>
        <taxon>Trichuridae</taxon>
        <taxon>Trichuris</taxon>
    </lineage>
</organism>